<sequence length="133" mass="14791">MTILMRVNHGETEVVRHHLKQLWARKQSSRTFLQGSRRGIDRLSLCCHVERPLSLAGNTGIRRLERLGGTSETTIRQIGKENKGKSIRQNEILPITGTDLMKRPSTTCAKRSGGASGSHSFNRENFTHGLGDG</sequence>
<accession>A0A9P6DTZ1</accession>
<organism evidence="2 3">
    <name type="scientific">Hydnum rufescens UP504</name>
    <dbReference type="NCBI Taxonomy" id="1448309"/>
    <lineage>
        <taxon>Eukaryota</taxon>
        <taxon>Fungi</taxon>
        <taxon>Dikarya</taxon>
        <taxon>Basidiomycota</taxon>
        <taxon>Agaricomycotina</taxon>
        <taxon>Agaricomycetes</taxon>
        <taxon>Cantharellales</taxon>
        <taxon>Hydnaceae</taxon>
        <taxon>Hydnum</taxon>
    </lineage>
</organism>
<reference evidence="2" key="1">
    <citation type="journal article" date="2020" name="Nat. Commun.">
        <title>Large-scale genome sequencing of mycorrhizal fungi provides insights into the early evolution of symbiotic traits.</title>
        <authorList>
            <person name="Miyauchi S."/>
            <person name="Kiss E."/>
            <person name="Kuo A."/>
            <person name="Drula E."/>
            <person name="Kohler A."/>
            <person name="Sanchez-Garcia M."/>
            <person name="Morin E."/>
            <person name="Andreopoulos B."/>
            <person name="Barry K.W."/>
            <person name="Bonito G."/>
            <person name="Buee M."/>
            <person name="Carver A."/>
            <person name="Chen C."/>
            <person name="Cichocki N."/>
            <person name="Clum A."/>
            <person name="Culley D."/>
            <person name="Crous P.W."/>
            <person name="Fauchery L."/>
            <person name="Girlanda M."/>
            <person name="Hayes R.D."/>
            <person name="Keri Z."/>
            <person name="LaButti K."/>
            <person name="Lipzen A."/>
            <person name="Lombard V."/>
            <person name="Magnuson J."/>
            <person name="Maillard F."/>
            <person name="Murat C."/>
            <person name="Nolan M."/>
            <person name="Ohm R.A."/>
            <person name="Pangilinan J."/>
            <person name="Pereira M.F."/>
            <person name="Perotto S."/>
            <person name="Peter M."/>
            <person name="Pfister S."/>
            <person name="Riley R."/>
            <person name="Sitrit Y."/>
            <person name="Stielow J.B."/>
            <person name="Szollosi G."/>
            <person name="Zifcakova L."/>
            <person name="Stursova M."/>
            <person name="Spatafora J.W."/>
            <person name="Tedersoo L."/>
            <person name="Vaario L.M."/>
            <person name="Yamada A."/>
            <person name="Yan M."/>
            <person name="Wang P."/>
            <person name="Xu J."/>
            <person name="Bruns T."/>
            <person name="Baldrian P."/>
            <person name="Vilgalys R."/>
            <person name="Dunand C."/>
            <person name="Henrissat B."/>
            <person name="Grigoriev I.V."/>
            <person name="Hibbett D."/>
            <person name="Nagy L.G."/>
            <person name="Martin F.M."/>
        </authorList>
    </citation>
    <scope>NUCLEOTIDE SEQUENCE</scope>
    <source>
        <strain evidence="2">UP504</strain>
    </source>
</reference>
<dbReference type="Proteomes" id="UP000886523">
    <property type="component" value="Unassembled WGS sequence"/>
</dbReference>
<keyword evidence="3" id="KW-1185">Reference proteome</keyword>
<comment type="caution">
    <text evidence="2">The sequence shown here is derived from an EMBL/GenBank/DDBJ whole genome shotgun (WGS) entry which is preliminary data.</text>
</comment>
<dbReference type="EMBL" id="MU128969">
    <property type="protein sequence ID" value="KAF9513727.1"/>
    <property type="molecule type" value="Genomic_DNA"/>
</dbReference>
<protein>
    <submittedName>
        <fullName evidence="2">Uncharacterized protein</fullName>
    </submittedName>
</protein>
<evidence type="ECO:0000313" key="2">
    <source>
        <dbReference type="EMBL" id="KAF9513727.1"/>
    </source>
</evidence>
<feature type="region of interest" description="Disordered" evidence="1">
    <location>
        <begin position="101"/>
        <end position="133"/>
    </location>
</feature>
<proteinExistence type="predicted"/>
<evidence type="ECO:0000313" key="3">
    <source>
        <dbReference type="Proteomes" id="UP000886523"/>
    </source>
</evidence>
<name>A0A9P6DTZ1_9AGAM</name>
<evidence type="ECO:0000256" key="1">
    <source>
        <dbReference type="SAM" id="MobiDB-lite"/>
    </source>
</evidence>
<gene>
    <name evidence="2" type="ORF">BS47DRAFT_948505</name>
</gene>
<dbReference type="AlphaFoldDB" id="A0A9P6DTZ1"/>